<dbReference type="Proteomes" id="UP000192411">
    <property type="component" value="Unassembled WGS sequence"/>
</dbReference>
<comment type="caution">
    <text evidence="1">The sequence shown here is derived from an EMBL/GenBank/DDBJ whole genome shotgun (WGS) entry which is preliminary data.</text>
</comment>
<keyword evidence="2" id="KW-1185">Reference proteome</keyword>
<accession>A0A1X0JMJ6</accession>
<protein>
    <recommendedName>
        <fullName evidence="3">YCII-related domain-containing protein</fullName>
    </recommendedName>
</protein>
<dbReference type="RefSeq" id="WP_083127391.1">
    <property type="nucleotide sequence ID" value="NZ_MVIM01000011.1"/>
</dbReference>
<reference evidence="1 2" key="1">
    <citation type="submission" date="2017-02" db="EMBL/GenBank/DDBJ databases">
        <title>The new phylogeny of genus Mycobacterium.</title>
        <authorList>
            <person name="Tortoli E."/>
            <person name="Trovato A."/>
            <person name="Cirillo D.M."/>
        </authorList>
    </citation>
    <scope>NUCLEOTIDE SEQUENCE [LARGE SCALE GENOMIC DNA]</scope>
    <source>
        <strain evidence="1 2">DSM 44338</strain>
    </source>
</reference>
<organism evidence="1 2">
    <name type="scientific">Mycolicibacterium tusciae</name>
    <dbReference type="NCBI Taxonomy" id="75922"/>
    <lineage>
        <taxon>Bacteria</taxon>
        <taxon>Bacillati</taxon>
        <taxon>Actinomycetota</taxon>
        <taxon>Actinomycetes</taxon>
        <taxon>Mycobacteriales</taxon>
        <taxon>Mycobacteriaceae</taxon>
        <taxon>Mycolicibacterium</taxon>
    </lineage>
</organism>
<dbReference type="EMBL" id="MVIM01000011">
    <property type="protein sequence ID" value="ORB63437.1"/>
    <property type="molecule type" value="Genomic_DNA"/>
</dbReference>
<proteinExistence type="predicted"/>
<evidence type="ECO:0000313" key="2">
    <source>
        <dbReference type="Proteomes" id="UP000192411"/>
    </source>
</evidence>
<evidence type="ECO:0000313" key="1">
    <source>
        <dbReference type="EMBL" id="ORB63437.1"/>
    </source>
</evidence>
<sequence length="122" mass="13675">MAEAGVWVVWGIPTRGRETQALAFLKDKLTGYLEELKRDGRIERFDAAILKPQSNELGGFVLIQGTRQQIDALHLDKQFETYAYEVQAIADHVNIIEAWVGDGLSYAFGLYEDALRDAGLMS</sequence>
<name>A0A1X0JMJ6_9MYCO</name>
<evidence type="ECO:0008006" key="3">
    <source>
        <dbReference type="Google" id="ProtNLM"/>
    </source>
</evidence>
<dbReference type="STRING" id="75922.BST47_20020"/>
<dbReference type="AlphaFoldDB" id="A0A1X0JMJ6"/>
<dbReference type="OrthoDB" id="2678460at2"/>
<dbReference type="eggNOG" id="ENOG502ZSIU">
    <property type="taxonomic scope" value="Bacteria"/>
</dbReference>
<gene>
    <name evidence="1" type="ORF">BST47_20020</name>
</gene>